<feature type="domain" description="L,D-TPase catalytic" evidence="1">
    <location>
        <begin position="137"/>
        <end position="267"/>
    </location>
</feature>
<dbReference type="PANTHER" id="PTHR38589:SF1">
    <property type="entry name" value="BLR0621 PROTEIN"/>
    <property type="match status" value="1"/>
</dbReference>
<dbReference type="Pfam" id="PF03734">
    <property type="entry name" value="YkuD"/>
    <property type="match status" value="1"/>
</dbReference>
<dbReference type="Proteomes" id="UP001501444">
    <property type="component" value="Unassembled WGS sequence"/>
</dbReference>
<evidence type="ECO:0000313" key="2">
    <source>
        <dbReference type="EMBL" id="GAA2384644.1"/>
    </source>
</evidence>
<name>A0ABN3HQ98_9ACTN</name>
<protein>
    <recommendedName>
        <fullName evidence="1">L,D-TPase catalytic domain-containing protein</fullName>
    </recommendedName>
</protein>
<keyword evidence="3" id="KW-1185">Reference proteome</keyword>
<gene>
    <name evidence="2" type="ORF">GCM10010170_094090</name>
</gene>
<dbReference type="EMBL" id="BAAARV010000096">
    <property type="protein sequence ID" value="GAA2384644.1"/>
    <property type="molecule type" value="Genomic_DNA"/>
</dbReference>
<evidence type="ECO:0000259" key="1">
    <source>
        <dbReference type="Pfam" id="PF03734"/>
    </source>
</evidence>
<organism evidence="2 3">
    <name type="scientific">Dactylosporangium salmoneum</name>
    <dbReference type="NCBI Taxonomy" id="53361"/>
    <lineage>
        <taxon>Bacteria</taxon>
        <taxon>Bacillati</taxon>
        <taxon>Actinomycetota</taxon>
        <taxon>Actinomycetes</taxon>
        <taxon>Micromonosporales</taxon>
        <taxon>Micromonosporaceae</taxon>
        <taxon>Dactylosporangium</taxon>
    </lineage>
</organism>
<proteinExistence type="predicted"/>
<evidence type="ECO:0000313" key="3">
    <source>
        <dbReference type="Proteomes" id="UP001501444"/>
    </source>
</evidence>
<accession>A0ABN3HQ98</accession>
<dbReference type="PANTHER" id="PTHR38589">
    <property type="entry name" value="BLR0621 PROTEIN"/>
    <property type="match status" value="1"/>
</dbReference>
<dbReference type="InterPro" id="IPR005490">
    <property type="entry name" value="LD_TPept_cat_dom"/>
</dbReference>
<sequence>MPALLATALGDVTGGDAAGAFAVPPQPVSTAAAIRSARLFAGFVRNHPTTRLILRLVAGDRLRRRTVLAGLLLPLAAPRRAAPAPDPGVLRTLPPATAQVLMVVSDGPAATTAALQAYARDGYGWQRALPPMTTRLGSRGLSATKREGDRTTPAGVFGFGPTVYGIGADPGVRYTYHHLVAGDWWNENSASPGYNTFAHGTDPGGPSEALWRISPQYTHFAVVQYNVPAVPGRGSGIFLHQAGAGATAGCVSLPAADLVTVLRWLEPAAFPRIVLSPAQWLDRY</sequence>
<reference evidence="2 3" key="1">
    <citation type="journal article" date="2019" name="Int. J. Syst. Evol. Microbiol.">
        <title>The Global Catalogue of Microorganisms (GCM) 10K type strain sequencing project: providing services to taxonomists for standard genome sequencing and annotation.</title>
        <authorList>
            <consortium name="The Broad Institute Genomics Platform"/>
            <consortium name="The Broad Institute Genome Sequencing Center for Infectious Disease"/>
            <person name="Wu L."/>
            <person name="Ma J."/>
        </authorList>
    </citation>
    <scope>NUCLEOTIDE SEQUENCE [LARGE SCALE GENOMIC DNA]</scope>
    <source>
        <strain evidence="2 3">JCM 3272</strain>
    </source>
</reference>
<comment type="caution">
    <text evidence="2">The sequence shown here is derived from an EMBL/GenBank/DDBJ whole genome shotgun (WGS) entry which is preliminary data.</text>
</comment>